<evidence type="ECO:0000313" key="3">
    <source>
        <dbReference type="EMBL" id="QJF51798.1"/>
    </source>
</evidence>
<dbReference type="Pfam" id="PF13400">
    <property type="entry name" value="Tad"/>
    <property type="match status" value="1"/>
</dbReference>
<dbReference type="KEGG" id="rpon:G3256_11810"/>
<dbReference type="RefSeq" id="WP_169641016.1">
    <property type="nucleotide sequence ID" value="NZ_CP048788.1"/>
</dbReference>
<dbReference type="InterPro" id="IPR028087">
    <property type="entry name" value="Tad_N"/>
</dbReference>
<feature type="transmembrane region" description="Helical" evidence="1">
    <location>
        <begin position="15"/>
        <end position="36"/>
    </location>
</feature>
<organism evidence="3 4">
    <name type="scientific">Roseobacter ponti</name>
    <dbReference type="NCBI Taxonomy" id="1891787"/>
    <lineage>
        <taxon>Bacteria</taxon>
        <taxon>Pseudomonadati</taxon>
        <taxon>Pseudomonadota</taxon>
        <taxon>Alphaproteobacteria</taxon>
        <taxon>Rhodobacterales</taxon>
        <taxon>Roseobacteraceae</taxon>
        <taxon>Roseobacter</taxon>
    </lineage>
</organism>
<accession>A0A858SUY6</accession>
<gene>
    <name evidence="3" type="ORF">G3256_11810</name>
</gene>
<protein>
    <recommendedName>
        <fullName evidence="2">Putative Flp pilus-assembly TadG-like N-terminal domain-containing protein</fullName>
    </recommendedName>
</protein>
<proteinExistence type="predicted"/>
<evidence type="ECO:0000256" key="1">
    <source>
        <dbReference type="SAM" id="Phobius"/>
    </source>
</evidence>
<keyword evidence="1" id="KW-0812">Transmembrane</keyword>
<dbReference type="Proteomes" id="UP000503308">
    <property type="component" value="Chromosome"/>
</dbReference>
<name>A0A858SUY6_9RHOB</name>
<keyword evidence="1" id="KW-0472">Membrane</keyword>
<feature type="domain" description="Putative Flp pilus-assembly TadG-like N-terminal" evidence="2">
    <location>
        <begin position="15"/>
        <end position="61"/>
    </location>
</feature>
<keyword evidence="4" id="KW-1185">Reference proteome</keyword>
<sequence length="527" mass="55737">MVLQSVNDFHQDEEGGILVFAGLSLAVMFGMAAMVFDMGRMATTQTELQTFADNVALAAAGELDGATDSVTRANLAAANLTSGHQTFGQGNNVLSGAVDYSLCYTEILPADDLAPINCMADPLDTDNQQLAAYVEVTVTPRDVDLPFARVLAGLTDNAEPDNTVSAVAVAGFVTYACDITPLMFCIPDADWGADANAGQSVFLRSGGNGAQWGPGAFGFLDVTAASVADPSGPCAGLNGSKLTACMIAAVNNINACFTQRGVDIEPGQKVGIENAIFNTRFDMFNSTMSQFANNPEYAPGPHVAKGFKAKNGNGQCIGQATELTDNTIAFPPDLSFPNGGRFGTGLWDVNGYIETNHGQITTTDSDGNEVEVSAPSYMYDELVTYVASNPTASRYDIYKEEIRQATLVDVDGNVTYRDIFENRDETGSAQCSAPSNVIPFDPDNQASIDRRLFVAAAIDCDANPISGAQKNVPVKEFVKIFLTQPVGESTTNPPNFEFYVEVVGSAGGLGKGSQVNGAFNDVVQLYR</sequence>
<dbReference type="AlphaFoldDB" id="A0A858SUY6"/>
<keyword evidence="1" id="KW-1133">Transmembrane helix</keyword>
<reference evidence="3 4" key="1">
    <citation type="submission" date="2020-02" db="EMBL/GenBank/DDBJ databases">
        <title>Genome sequence of Roseobacter ponti.</title>
        <authorList>
            <person name="Hollensteiner J."/>
            <person name="Schneider D."/>
            <person name="Poehlein A."/>
            <person name="Daniel R."/>
        </authorList>
    </citation>
    <scope>NUCLEOTIDE SEQUENCE [LARGE SCALE GENOMIC DNA]</scope>
    <source>
        <strain evidence="3 4">DSM 106830</strain>
    </source>
</reference>
<evidence type="ECO:0000259" key="2">
    <source>
        <dbReference type="Pfam" id="PF13400"/>
    </source>
</evidence>
<dbReference type="EMBL" id="CP048788">
    <property type="protein sequence ID" value="QJF51798.1"/>
    <property type="molecule type" value="Genomic_DNA"/>
</dbReference>
<evidence type="ECO:0000313" key="4">
    <source>
        <dbReference type="Proteomes" id="UP000503308"/>
    </source>
</evidence>